<keyword evidence="3 6" id="KW-0812">Transmembrane</keyword>
<dbReference type="GeneTree" id="ENSGT00940000157174"/>
<dbReference type="Ensembl" id="ENSANAT00000037327.1">
    <property type="protein sequence ID" value="ENSANAP00000019456.1"/>
    <property type="gene ID" value="ENSANAG00000027494.1"/>
</dbReference>
<reference evidence="7" key="1">
    <citation type="submission" date="2025-08" db="UniProtKB">
        <authorList>
            <consortium name="Ensembl"/>
        </authorList>
    </citation>
    <scope>IDENTIFICATION</scope>
</reference>
<proteinExistence type="inferred from homology"/>
<keyword evidence="4 6" id="KW-1133">Transmembrane helix</keyword>
<feature type="transmembrane region" description="Helical" evidence="6">
    <location>
        <begin position="385"/>
        <end position="416"/>
    </location>
</feature>
<comment type="similarity">
    <text evidence="2 6">Belongs to the CTL (choline transporter-like) family.</text>
</comment>
<protein>
    <recommendedName>
        <fullName evidence="6">Choline transporter-like protein</fullName>
    </recommendedName>
</protein>
<keyword evidence="5 6" id="KW-0472">Membrane</keyword>
<evidence type="ECO:0000256" key="5">
    <source>
        <dbReference type="ARBA" id="ARBA00023136"/>
    </source>
</evidence>
<evidence type="ECO:0000256" key="3">
    <source>
        <dbReference type="ARBA" id="ARBA00022692"/>
    </source>
</evidence>
<dbReference type="PANTHER" id="PTHR12385">
    <property type="entry name" value="CHOLINE TRANSPORTER-LIKE (SLC FAMILY 44)"/>
    <property type="match status" value="1"/>
</dbReference>
<evidence type="ECO:0000256" key="4">
    <source>
        <dbReference type="ARBA" id="ARBA00022989"/>
    </source>
</evidence>
<dbReference type="InterPro" id="IPR007603">
    <property type="entry name" value="Choline_transptr-like"/>
</dbReference>
<feature type="transmembrane region" description="Helical" evidence="6">
    <location>
        <begin position="565"/>
        <end position="587"/>
    </location>
</feature>
<feature type="transmembrane region" description="Helical" evidence="6">
    <location>
        <begin position="314"/>
        <end position="335"/>
    </location>
</feature>
<dbReference type="PANTHER" id="PTHR12385:SF56">
    <property type="entry name" value="CHOLINE TRANSPORTER-LIKE PROTEIN 1"/>
    <property type="match status" value="1"/>
</dbReference>
<feature type="transmembrane region" description="Helical" evidence="6">
    <location>
        <begin position="29"/>
        <end position="51"/>
    </location>
</feature>
<dbReference type="GO" id="GO:0005886">
    <property type="term" value="C:plasma membrane"/>
    <property type="evidence" value="ECO:0007669"/>
    <property type="project" value="UniProtKB-SubCell"/>
</dbReference>
<reference evidence="7" key="2">
    <citation type="submission" date="2025-09" db="UniProtKB">
        <authorList>
            <consortium name="Ensembl"/>
        </authorList>
    </citation>
    <scope>IDENTIFICATION</scope>
</reference>
<feature type="transmembrane region" description="Helical" evidence="6">
    <location>
        <begin position="342"/>
        <end position="365"/>
    </location>
</feature>
<dbReference type="GO" id="GO:0006656">
    <property type="term" value="P:phosphatidylcholine biosynthetic process"/>
    <property type="evidence" value="ECO:0007669"/>
    <property type="project" value="UniProtKB-ARBA"/>
</dbReference>
<name>A0A2K5DEV1_AOTNA</name>
<dbReference type="Pfam" id="PF04515">
    <property type="entry name" value="Choline_transpo"/>
    <property type="match status" value="1"/>
</dbReference>
<evidence type="ECO:0000256" key="1">
    <source>
        <dbReference type="ARBA" id="ARBA00004141"/>
    </source>
</evidence>
<comment type="function">
    <text evidence="6">Choline transporter.</text>
</comment>
<evidence type="ECO:0000256" key="6">
    <source>
        <dbReference type="RuleBase" id="RU368066"/>
    </source>
</evidence>
<evidence type="ECO:0000256" key="2">
    <source>
        <dbReference type="ARBA" id="ARBA00007168"/>
    </source>
</evidence>
<keyword evidence="8" id="KW-1185">Reference proteome</keyword>
<sequence>MGCCSSASSAAQSSKREWKPLEDRSCTDIPWLLLFILFCIGMGFICGFSIATGAAARLVSGYDSYGNICGQKNTKLEAIPNSGMDHTQRKYVFFLDPCNLDLINRKIKSVALCVAACPRQELKTLSDVQKFAEMNGSALCSYNLKPSEYTTSSKSSVLCPKLPVPASAPIPFFHRCAPVNISCYAKFAEALITFVSDNSVLHRLISGVMTNKEIILGLCLLSLVLSMILMVIIRYISRVLVWILTILVILGALGGTGVLWWLYAKQRRSPKETVIPEQLQIAEDNLRALLIYAISATVFTVILFLIMLVMRKRVALTIALFHVAGKVFIHLPLLVFQPFWTFFALVLFWVYWIMTLLFLGTTGSAVQNDQGFVEFKISGPLQYMWWYHVVGLIWISEFILACQQMTVAGAVVTYYFTRDKRNLPFTPILASVNRLIRYHLGTVAKGSFIITLVKIPRMILMYIHSQLKGKENACARCVLKSCICCLWCLEKCLNYLNQNAYTATAINSTNFCTSAKDAFVILVENALRVATINTVGDFMLFLGKVLIVCSTGLAGIMLLNYRQDYTVWVLPLIIVCLFAFLVAHCFLSIYEMVVDVLFLCFAIDTKYNDGSPGREFYMDKVLMEFVENSRKAMKEAGKGGVGDARELKPMIK</sequence>
<feature type="transmembrane region" description="Helical" evidence="6">
    <location>
        <begin position="538"/>
        <end position="559"/>
    </location>
</feature>
<dbReference type="Proteomes" id="UP000233020">
    <property type="component" value="Unplaced"/>
</dbReference>
<gene>
    <name evidence="7" type="primary">SLC44A1</name>
</gene>
<organism evidence="7 8">
    <name type="scientific">Aotus nancymaae</name>
    <name type="common">Ma's night monkey</name>
    <dbReference type="NCBI Taxonomy" id="37293"/>
    <lineage>
        <taxon>Eukaryota</taxon>
        <taxon>Metazoa</taxon>
        <taxon>Chordata</taxon>
        <taxon>Craniata</taxon>
        <taxon>Vertebrata</taxon>
        <taxon>Euteleostomi</taxon>
        <taxon>Mammalia</taxon>
        <taxon>Eutheria</taxon>
        <taxon>Euarchontoglires</taxon>
        <taxon>Primates</taxon>
        <taxon>Haplorrhini</taxon>
        <taxon>Platyrrhini</taxon>
        <taxon>Aotidae</taxon>
        <taxon>Aotus</taxon>
    </lineage>
</organism>
<dbReference type="OMA" id="GKSFCKA"/>
<feature type="transmembrane region" description="Helical" evidence="6">
    <location>
        <begin position="239"/>
        <end position="263"/>
    </location>
</feature>
<evidence type="ECO:0000313" key="8">
    <source>
        <dbReference type="Proteomes" id="UP000233020"/>
    </source>
</evidence>
<accession>A0A2K5DEV1</accession>
<dbReference type="AlphaFoldDB" id="A0A2K5DEV1"/>
<feature type="transmembrane region" description="Helical" evidence="6">
    <location>
        <begin position="289"/>
        <end position="308"/>
    </location>
</feature>
<dbReference type="GO" id="GO:0015220">
    <property type="term" value="F:choline transmembrane transporter activity"/>
    <property type="evidence" value="ECO:0007669"/>
    <property type="project" value="UniProtKB-ARBA"/>
</dbReference>
<evidence type="ECO:0000313" key="7">
    <source>
        <dbReference type="Ensembl" id="ENSANAP00000019456.1"/>
    </source>
</evidence>
<feature type="transmembrane region" description="Helical" evidence="6">
    <location>
        <begin position="214"/>
        <end position="233"/>
    </location>
</feature>
<comment type="subcellular location">
    <subcellularLocation>
        <location evidence="6">Cell membrane</location>
        <topology evidence="6">Multi-pass membrane protein</topology>
    </subcellularLocation>
    <subcellularLocation>
        <location evidence="1">Membrane</location>
        <topology evidence="1">Multi-pass membrane protein</topology>
    </subcellularLocation>
</comment>